<organism evidence="1 2">
    <name type="scientific">Mya arenaria</name>
    <name type="common">Soft-shell clam</name>
    <dbReference type="NCBI Taxonomy" id="6604"/>
    <lineage>
        <taxon>Eukaryota</taxon>
        <taxon>Metazoa</taxon>
        <taxon>Spiralia</taxon>
        <taxon>Lophotrochozoa</taxon>
        <taxon>Mollusca</taxon>
        <taxon>Bivalvia</taxon>
        <taxon>Autobranchia</taxon>
        <taxon>Heteroconchia</taxon>
        <taxon>Euheterodonta</taxon>
        <taxon>Imparidentia</taxon>
        <taxon>Neoheterodontei</taxon>
        <taxon>Myida</taxon>
        <taxon>Myoidea</taxon>
        <taxon>Myidae</taxon>
        <taxon>Mya</taxon>
    </lineage>
</organism>
<evidence type="ECO:0000313" key="2">
    <source>
        <dbReference type="Proteomes" id="UP001164746"/>
    </source>
</evidence>
<reference evidence="1" key="1">
    <citation type="submission" date="2022-11" db="EMBL/GenBank/DDBJ databases">
        <title>Centuries of genome instability and evolution in soft-shell clam transmissible cancer (bioRxiv).</title>
        <authorList>
            <person name="Hart S.F.M."/>
            <person name="Yonemitsu M.A."/>
            <person name="Giersch R.M."/>
            <person name="Beal B.F."/>
            <person name="Arriagada G."/>
            <person name="Davis B.W."/>
            <person name="Ostrander E.A."/>
            <person name="Goff S.P."/>
            <person name="Metzger M.J."/>
        </authorList>
    </citation>
    <scope>NUCLEOTIDE SEQUENCE</scope>
    <source>
        <strain evidence="1">MELC-2E11</strain>
        <tissue evidence="1">Siphon/mantle</tissue>
    </source>
</reference>
<accession>A0ABY7EQH6</accession>
<sequence length="208" mass="23529">MRLSASSSWRIRSPFSAWRRALVALRSWMLRALSSSLELNSEIWDSTCLLIFSDIPFKRLFAQGQKRNAFHQLTPFFEALTTWSWSWSIWSAISLAESCAFFLREAMVDSLWSACSSRSRRIFWISASRFLLSSTWAAVWPPCSSRASAMSSSSRFLFQLLNAGLELLDLALKLGHKSLLLLKLLVQALDLILLPGARAALSRGFTLT</sequence>
<evidence type="ECO:0000313" key="1">
    <source>
        <dbReference type="EMBL" id="WAR10654.1"/>
    </source>
</evidence>
<name>A0ABY7EQH6_MYAAR</name>
<dbReference type="EMBL" id="CP111018">
    <property type="protein sequence ID" value="WAR10654.1"/>
    <property type="molecule type" value="Genomic_DNA"/>
</dbReference>
<protein>
    <submittedName>
        <fullName evidence="1">Uncharacterized protein</fullName>
    </submittedName>
</protein>
<dbReference type="Proteomes" id="UP001164746">
    <property type="component" value="Chromosome 7"/>
</dbReference>
<proteinExistence type="predicted"/>
<keyword evidence="2" id="KW-1185">Reference proteome</keyword>
<gene>
    <name evidence="1" type="ORF">MAR_035730</name>
</gene>